<dbReference type="EMBL" id="MLJW01000007">
    <property type="protein sequence ID" value="OIR16158.1"/>
    <property type="molecule type" value="Genomic_DNA"/>
</dbReference>
<name>A0A1J5TVN4_9ZZZZ</name>
<dbReference type="AlphaFoldDB" id="A0A1J5TVN4"/>
<reference evidence="1" key="1">
    <citation type="submission" date="2016-10" db="EMBL/GenBank/DDBJ databases">
        <title>Sequence of Gallionella enrichment culture.</title>
        <authorList>
            <person name="Poehlein A."/>
            <person name="Muehling M."/>
            <person name="Daniel R."/>
        </authorList>
    </citation>
    <scope>NUCLEOTIDE SEQUENCE</scope>
</reference>
<sequence length="309" mass="34330">MTCPIRDRDGHFAEKCESKLKIGFEAIVANYQIGKKRGWVMRGNKYAAMLTSAPLRRILLSGVLAICVAHGSCVLAAPDEIQVYTEEMDEPGQFGLEQHINYTVHGTQTPDYPGQMTTNHILQVTPEFSYGITKNLEAGLYIPFAFAPGGNAFLNALRVRLKYIAPRQSDENMFYGMNVEVGRDTLRVSDSISGMEIRPIVGYRDARWLASFNPILNLGLAGNVSRLPQFEPSLKLTHRIEEGVRGGFEYYGTYGTLNHPLPSDQRGHTLYAVTDVDIRGFVANFGIGRGFVNATDPWVVKAILEVPLE</sequence>
<proteinExistence type="predicted"/>
<protein>
    <recommendedName>
        <fullName evidence="2">MetA-pathway of phenol degradation</fullName>
    </recommendedName>
</protein>
<evidence type="ECO:0000313" key="1">
    <source>
        <dbReference type="EMBL" id="OIR16158.1"/>
    </source>
</evidence>
<accession>A0A1J5TVN4</accession>
<organism evidence="1">
    <name type="scientific">mine drainage metagenome</name>
    <dbReference type="NCBI Taxonomy" id="410659"/>
    <lineage>
        <taxon>unclassified sequences</taxon>
        <taxon>metagenomes</taxon>
        <taxon>ecological metagenomes</taxon>
    </lineage>
</organism>
<comment type="caution">
    <text evidence="1">The sequence shown here is derived from an EMBL/GenBank/DDBJ whole genome shotgun (WGS) entry which is preliminary data.</text>
</comment>
<evidence type="ECO:0008006" key="2">
    <source>
        <dbReference type="Google" id="ProtNLM"/>
    </source>
</evidence>
<gene>
    <name evidence="1" type="ORF">GALL_28780</name>
</gene>